<organism evidence="2 3">
    <name type="scientific">Morganella psychrotolerans</name>
    <dbReference type="NCBI Taxonomy" id="368603"/>
    <lineage>
        <taxon>Bacteria</taxon>
        <taxon>Pseudomonadati</taxon>
        <taxon>Pseudomonadota</taxon>
        <taxon>Gammaproteobacteria</taxon>
        <taxon>Enterobacterales</taxon>
        <taxon>Morganellaceae</taxon>
        <taxon>Morganella</taxon>
    </lineage>
</organism>
<evidence type="ECO:0000313" key="2">
    <source>
        <dbReference type="EMBL" id="OBU11178.1"/>
    </source>
</evidence>
<feature type="domain" description="Glycosyl transferase family 25" evidence="1">
    <location>
        <begin position="56"/>
        <end position="161"/>
    </location>
</feature>
<proteinExistence type="predicted"/>
<dbReference type="Pfam" id="PF01755">
    <property type="entry name" value="Glyco_transf_25"/>
    <property type="match status" value="1"/>
</dbReference>
<dbReference type="EMBL" id="LZEY01000012">
    <property type="protein sequence ID" value="OBU11178.1"/>
    <property type="molecule type" value="Genomic_DNA"/>
</dbReference>
<evidence type="ECO:0000259" key="1">
    <source>
        <dbReference type="Pfam" id="PF01755"/>
    </source>
</evidence>
<name>A0A1B8HP86_9GAMM</name>
<gene>
    <name evidence="2" type="ORF">AYY18_03900</name>
</gene>
<protein>
    <recommendedName>
        <fullName evidence="1">Glycosyl transferase family 25 domain-containing protein</fullName>
    </recommendedName>
</protein>
<dbReference type="AlphaFoldDB" id="A0A1B8HP86"/>
<accession>A0A1B8HP86</accession>
<reference evidence="3" key="1">
    <citation type="submission" date="2016-06" db="EMBL/GenBank/DDBJ databases">
        <authorList>
            <person name="Butler K."/>
        </authorList>
    </citation>
    <scope>NUCLEOTIDE SEQUENCE [LARGE SCALE GENOMIC DNA]</scope>
    <source>
        <strain evidence="3">GCSL-Mp20</strain>
    </source>
</reference>
<sequence>MSEEDNTLNHDLFDKVIYINLKIRRDRKKEITNILTRAEIPEDKVIRFEAISKAPGFLGCTLSHAAVMKMVIDNGWGNVLILEDDTDLYSDIEHIRQANKFLSSLKTRQWDVAFLGGNYYYASSHEPDNFLLKLKFSFCANAYIVNKNYAEKMLEILNESIAEITANGDFDESKAVDSYWCKYMEKDSWFGLYPCIAYQKKGYSNIRMGTLDYEYLFNKPLSDILIF</sequence>
<comment type="caution">
    <text evidence="2">The sequence shown here is derived from an EMBL/GenBank/DDBJ whole genome shotgun (WGS) entry which is preliminary data.</text>
</comment>
<dbReference type="InterPro" id="IPR002654">
    <property type="entry name" value="Glyco_trans_25"/>
</dbReference>
<keyword evidence="3" id="KW-1185">Reference proteome</keyword>
<dbReference type="Proteomes" id="UP000092377">
    <property type="component" value="Unassembled WGS sequence"/>
</dbReference>
<evidence type="ECO:0000313" key="3">
    <source>
        <dbReference type="Proteomes" id="UP000092377"/>
    </source>
</evidence>